<dbReference type="PANTHER" id="PTHR43075">
    <property type="entry name" value="FORMATE LYASE ACTIVATING ENZYME, PUTATIVE (AFU_ORTHOLOGUE AFUA_2G15630)-RELATED"/>
    <property type="match status" value="1"/>
</dbReference>
<keyword evidence="3 5" id="KW-0408">Iron</keyword>
<dbReference type="KEGG" id="tfr:BR63_17615"/>
<keyword evidence="8" id="KW-1185">Reference proteome</keyword>
<dbReference type="GO" id="GO:0003824">
    <property type="term" value="F:catalytic activity"/>
    <property type="evidence" value="ECO:0007669"/>
    <property type="project" value="InterPro"/>
</dbReference>
<feature type="domain" description="Radical SAM core" evidence="6">
    <location>
        <begin position="55"/>
        <end position="215"/>
    </location>
</feature>
<name>A0A7G6E761_THEFR</name>
<dbReference type="InterPro" id="IPR040085">
    <property type="entry name" value="MJ0674-like"/>
</dbReference>
<evidence type="ECO:0000259" key="6">
    <source>
        <dbReference type="Pfam" id="PF04055"/>
    </source>
</evidence>
<evidence type="ECO:0000256" key="1">
    <source>
        <dbReference type="ARBA" id="ARBA00022691"/>
    </source>
</evidence>
<dbReference type="SFLD" id="SFLDG01099">
    <property type="entry name" value="Uncharacterised_Radical_SAM_Su"/>
    <property type="match status" value="1"/>
</dbReference>
<evidence type="ECO:0000256" key="4">
    <source>
        <dbReference type="ARBA" id="ARBA00023014"/>
    </source>
</evidence>
<reference evidence="7 8" key="1">
    <citation type="journal article" date="2019" name="Front. Microbiol.">
        <title>Thermoanaerosceptrum fracticalcis gen. nov. sp. nov., a Novel Fumarate-Fermenting Microorganism From a Deep Fractured Carbonate Aquifer of the US Great Basin.</title>
        <authorList>
            <person name="Hamilton-Brehm S.D."/>
            <person name="Stewart L.E."/>
            <person name="Zavarin M."/>
            <person name="Caldwell M."/>
            <person name="Lawson P.A."/>
            <person name="Onstott T.C."/>
            <person name="Grzymski J."/>
            <person name="Neveux I."/>
            <person name="Lollar B.S."/>
            <person name="Russell C.E."/>
            <person name="Moser D.P."/>
        </authorList>
    </citation>
    <scope>NUCLEOTIDE SEQUENCE [LARGE SCALE GENOMIC DNA]</scope>
    <source>
        <strain evidence="7 8">DRI-13</strain>
    </source>
</reference>
<dbReference type="InterPro" id="IPR013785">
    <property type="entry name" value="Aldolase_TIM"/>
</dbReference>
<dbReference type="SFLD" id="SFLDS00029">
    <property type="entry name" value="Radical_SAM"/>
    <property type="match status" value="1"/>
</dbReference>
<gene>
    <name evidence="7" type="ORF">BR63_17615</name>
</gene>
<protein>
    <submittedName>
        <fullName evidence="7">Radical SAM protein</fullName>
    </submittedName>
</protein>
<dbReference type="Pfam" id="PF04055">
    <property type="entry name" value="Radical_SAM"/>
    <property type="match status" value="1"/>
</dbReference>
<dbReference type="GO" id="GO:0046872">
    <property type="term" value="F:metal ion binding"/>
    <property type="evidence" value="ECO:0007669"/>
    <property type="project" value="UniProtKB-KW"/>
</dbReference>
<dbReference type="RefSeq" id="WP_034424722.1">
    <property type="nucleotide sequence ID" value="NZ_CP045798.1"/>
</dbReference>
<evidence type="ECO:0000256" key="3">
    <source>
        <dbReference type="ARBA" id="ARBA00023004"/>
    </source>
</evidence>
<dbReference type="PANTHER" id="PTHR43075:SF1">
    <property type="entry name" value="FORMATE LYASE ACTIVATING ENZYME, PUTATIVE (AFU_ORTHOLOGUE AFUA_2G15630)-RELATED"/>
    <property type="match status" value="1"/>
</dbReference>
<keyword evidence="4 5" id="KW-0411">Iron-sulfur</keyword>
<dbReference type="GO" id="GO:0051536">
    <property type="term" value="F:iron-sulfur cluster binding"/>
    <property type="evidence" value="ECO:0007669"/>
    <property type="project" value="UniProtKB-KW"/>
</dbReference>
<dbReference type="EMBL" id="CP045798">
    <property type="protein sequence ID" value="QNB47915.1"/>
    <property type="molecule type" value="Genomic_DNA"/>
</dbReference>
<dbReference type="Proteomes" id="UP000515847">
    <property type="component" value="Chromosome"/>
</dbReference>
<dbReference type="AlphaFoldDB" id="A0A7G6E761"/>
<accession>A0A7G6E761</accession>
<feature type="binding site" evidence="5">
    <location>
        <position position="64"/>
    </location>
    <ligand>
        <name>[4Fe-4S] cluster</name>
        <dbReference type="ChEBI" id="CHEBI:49883"/>
        <note>4Fe-4S-S-AdoMet</note>
    </ligand>
</feature>
<evidence type="ECO:0000256" key="2">
    <source>
        <dbReference type="ARBA" id="ARBA00022723"/>
    </source>
</evidence>
<dbReference type="InterPro" id="IPR058240">
    <property type="entry name" value="rSAM_sf"/>
</dbReference>
<sequence>MNLTNCRICPWECGVNRLAGEKGVCQAGGELKIAKAFLHPWEEPCISGTRGSGTIFFTHCNLKCVYCQNYKISQEHFGKEISISRFADICLSLQEKGAHNINLVSPTQFIPLVKAGLKEAKDRGLSIPVVYNGNGYEKVGTLKELNGLIDVYLPDLKYFSNEHAVKYSGVPNYFSIATGAIKEMYRQVGVPRFNDEGIILKGLIIRHLLLPGLEEDSRKILEWIARELPREVYLSLMGQYTPVHRAPEFPALARPVGEEAYEEMIDYFFQLGLENGFVQELTSSDVGYIPDFDLAGLE</sequence>
<dbReference type="InterPro" id="IPR007197">
    <property type="entry name" value="rSAM"/>
</dbReference>
<evidence type="ECO:0000256" key="5">
    <source>
        <dbReference type="PIRSR" id="PIRSR004869-50"/>
    </source>
</evidence>
<keyword evidence="1 5" id="KW-0949">S-adenosyl-L-methionine</keyword>
<evidence type="ECO:0000313" key="7">
    <source>
        <dbReference type="EMBL" id="QNB47915.1"/>
    </source>
</evidence>
<keyword evidence="2 5" id="KW-0479">Metal-binding</keyword>
<feature type="binding site" evidence="5">
    <location>
        <position position="67"/>
    </location>
    <ligand>
        <name>[4Fe-4S] cluster</name>
        <dbReference type="ChEBI" id="CHEBI:49883"/>
        <note>4Fe-4S-S-AdoMet</note>
    </ligand>
</feature>
<dbReference type="OrthoDB" id="9781783at2"/>
<comment type="cofactor">
    <cofactor evidence="5">
        <name>[4Fe-4S] cluster</name>
        <dbReference type="ChEBI" id="CHEBI:49883"/>
    </cofactor>
    <text evidence="5">Binds 1 [4Fe-4S] cluster. The cluster is coordinated with 3 cysteines and an exchangeable S-adenosyl-L-methionine.</text>
</comment>
<dbReference type="PIRSF" id="PIRSF004869">
    <property type="entry name" value="PflX_prd"/>
    <property type="match status" value="1"/>
</dbReference>
<dbReference type="CDD" id="cd01335">
    <property type="entry name" value="Radical_SAM"/>
    <property type="match status" value="1"/>
</dbReference>
<proteinExistence type="predicted"/>
<dbReference type="SUPFAM" id="SSF102114">
    <property type="entry name" value="Radical SAM enzymes"/>
    <property type="match status" value="1"/>
</dbReference>
<dbReference type="InterPro" id="IPR016431">
    <property type="entry name" value="Pyrv-formate_lyase-activ_prd"/>
</dbReference>
<evidence type="ECO:0000313" key="8">
    <source>
        <dbReference type="Proteomes" id="UP000515847"/>
    </source>
</evidence>
<organism evidence="7 8">
    <name type="scientific">Thermanaerosceptrum fracticalcis</name>
    <dbReference type="NCBI Taxonomy" id="1712410"/>
    <lineage>
        <taxon>Bacteria</taxon>
        <taxon>Bacillati</taxon>
        <taxon>Bacillota</taxon>
        <taxon>Clostridia</taxon>
        <taxon>Eubacteriales</taxon>
        <taxon>Peptococcaceae</taxon>
        <taxon>Thermanaerosceptrum</taxon>
    </lineage>
</organism>
<feature type="binding site" evidence="5">
    <location>
        <position position="60"/>
    </location>
    <ligand>
        <name>[4Fe-4S] cluster</name>
        <dbReference type="ChEBI" id="CHEBI:49883"/>
        <note>4Fe-4S-S-AdoMet</note>
    </ligand>
</feature>
<dbReference type="Gene3D" id="3.20.20.70">
    <property type="entry name" value="Aldolase class I"/>
    <property type="match status" value="1"/>
</dbReference>